<evidence type="ECO:0000313" key="1">
    <source>
        <dbReference type="EMBL" id="KGN54826.1"/>
    </source>
</evidence>
<reference evidence="1 2" key="4">
    <citation type="journal article" date="2011" name="BMC Genomics">
        <title>RNA-Seq improves annotation of protein-coding genes in the cucumber genome.</title>
        <authorList>
            <person name="Li Z."/>
            <person name="Zhang Z."/>
            <person name="Yan P."/>
            <person name="Huang S."/>
            <person name="Fei Z."/>
            <person name="Lin K."/>
        </authorList>
    </citation>
    <scope>NUCLEOTIDE SEQUENCE [LARGE SCALE GENOMIC DNA]</scope>
    <source>
        <strain evidence="2">cv. 9930</strain>
    </source>
</reference>
<accession>A0A0A0L3W7</accession>
<reference evidence="1 2" key="2">
    <citation type="journal article" date="2009" name="PLoS ONE">
        <title>An integrated genetic and cytogenetic map of the cucumber genome.</title>
        <authorList>
            <person name="Ren Y."/>
            <person name="Zhang Z."/>
            <person name="Liu J."/>
            <person name="Staub J.E."/>
            <person name="Han Y."/>
            <person name="Cheng Z."/>
            <person name="Li X."/>
            <person name="Lu J."/>
            <person name="Miao H."/>
            <person name="Kang H."/>
            <person name="Xie B."/>
            <person name="Gu X."/>
            <person name="Wang X."/>
            <person name="Du Y."/>
            <person name="Jin W."/>
            <person name="Huang S."/>
        </authorList>
    </citation>
    <scope>NUCLEOTIDE SEQUENCE [LARGE SCALE GENOMIC DNA]</scope>
    <source>
        <strain evidence="2">cv. 9930</strain>
    </source>
</reference>
<dbReference type="Proteomes" id="UP000029981">
    <property type="component" value="Chromosome 4"/>
</dbReference>
<reference evidence="1 2" key="3">
    <citation type="journal article" date="2010" name="BMC Genomics">
        <title>Transcriptome sequencing and comparative analysis of cucumber flowers with different sex types.</title>
        <authorList>
            <person name="Guo S."/>
            <person name="Zheng Y."/>
            <person name="Joung J.G."/>
            <person name="Liu S."/>
            <person name="Zhang Z."/>
            <person name="Crasta O.R."/>
            <person name="Sobral B.W."/>
            <person name="Xu Y."/>
            <person name="Huang S."/>
            <person name="Fei Z."/>
        </authorList>
    </citation>
    <scope>NUCLEOTIDE SEQUENCE [LARGE SCALE GENOMIC DNA]</scope>
    <source>
        <strain evidence="2">cv. 9930</strain>
    </source>
</reference>
<protein>
    <submittedName>
        <fullName evidence="1">Uncharacterized protein</fullName>
    </submittedName>
</protein>
<dbReference type="AlphaFoldDB" id="A0A0A0L3W7"/>
<dbReference type="EMBL" id="CM002925">
    <property type="protein sequence ID" value="KGN54826.1"/>
    <property type="molecule type" value="Genomic_DNA"/>
</dbReference>
<evidence type="ECO:0000313" key="2">
    <source>
        <dbReference type="Proteomes" id="UP000029981"/>
    </source>
</evidence>
<sequence>MKNWWDFSYIGFAFQLQNIFFQKMRPKGKIVGTDMHVALNTTTKTMLVREIMCVVLHDPDND</sequence>
<organism evidence="1 2">
    <name type="scientific">Cucumis sativus</name>
    <name type="common">Cucumber</name>
    <dbReference type="NCBI Taxonomy" id="3659"/>
    <lineage>
        <taxon>Eukaryota</taxon>
        <taxon>Viridiplantae</taxon>
        <taxon>Streptophyta</taxon>
        <taxon>Embryophyta</taxon>
        <taxon>Tracheophyta</taxon>
        <taxon>Spermatophyta</taxon>
        <taxon>Magnoliopsida</taxon>
        <taxon>eudicotyledons</taxon>
        <taxon>Gunneridae</taxon>
        <taxon>Pentapetalae</taxon>
        <taxon>rosids</taxon>
        <taxon>fabids</taxon>
        <taxon>Cucurbitales</taxon>
        <taxon>Cucurbitaceae</taxon>
        <taxon>Benincaseae</taxon>
        <taxon>Cucumis</taxon>
    </lineage>
</organism>
<reference evidence="1 2" key="1">
    <citation type="journal article" date="2009" name="Nat. Genet.">
        <title>The genome of the cucumber, Cucumis sativus L.</title>
        <authorList>
            <person name="Huang S."/>
            <person name="Li R."/>
            <person name="Zhang Z."/>
            <person name="Li L."/>
            <person name="Gu X."/>
            <person name="Fan W."/>
            <person name="Lucas W.J."/>
            <person name="Wang X."/>
            <person name="Xie B."/>
            <person name="Ni P."/>
            <person name="Ren Y."/>
            <person name="Zhu H."/>
            <person name="Li J."/>
            <person name="Lin K."/>
            <person name="Jin W."/>
            <person name="Fei Z."/>
            <person name="Li G."/>
            <person name="Staub J."/>
            <person name="Kilian A."/>
            <person name="van der Vossen E.A."/>
            <person name="Wu Y."/>
            <person name="Guo J."/>
            <person name="He J."/>
            <person name="Jia Z."/>
            <person name="Ren Y."/>
            <person name="Tian G."/>
            <person name="Lu Y."/>
            <person name="Ruan J."/>
            <person name="Qian W."/>
            <person name="Wang M."/>
            <person name="Huang Q."/>
            <person name="Li B."/>
            <person name="Xuan Z."/>
            <person name="Cao J."/>
            <person name="Asan"/>
            <person name="Wu Z."/>
            <person name="Zhang J."/>
            <person name="Cai Q."/>
            <person name="Bai Y."/>
            <person name="Zhao B."/>
            <person name="Han Y."/>
            <person name="Li Y."/>
            <person name="Li X."/>
            <person name="Wang S."/>
            <person name="Shi Q."/>
            <person name="Liu S."/>
            <person name="Cho W.K."/>
            <person name="Kim J.Y."/>
            <person name="Xu Y."/>
            <person name="Heller-Uszynska K."/>
            <person name="Miao H."/>
            <person name="Cheng Z."/>
            <person name="Zhang S."/>
            <person name="Wu J."/>
            <person name="Yang Y."/>
            <person name="Kang H."/>
            <person name="Li M."/>
            <person name="Liang H."/>
            <person name="Ren X."/>
            <person name="Shi Z."/>
            <person name="Wen M."/>
            <person name="Jian M."/>
            <person name="Yang H."/>
            <person name="Zhang G."/>
            <person name="Yang Z."/>
            <person name="Chen R."/>
            <person name="Liu S."/>
            <person name="Li J."/>
            <person name="Ma L."/>
            <person name="Liu H."/>
            <person name="Zhou Y."/>
            <person name="Zhao J."/>
            <person name="Fang X."/>
            <person name="Li G."/>
            <person name="Fang L."/>
            <person name="Li Y."/>
            <person name="Liu D."/>
            <person name="Zheng H."/>
            <person name="Zhang Y."/>
            <person name="Qin N."/>
            <person name="Li Z."/>
            <person name="Yang G."/>
            <person name="Yang S."/>
            <person name="Bolund L."/>
            <person name="Kristiansen K."/>
            <person name="Zheng H."/>
            <person name="Li S."/>
            <person name="Zhang X."/>
            <person name="Yang H."/>
            <person name="Wang J."/>
            <person name="Sun R."/>
            <person name="Zhang B."/>
            <person name="Jiang S."/>
            <person name="Wang J."/>
            <person name="Du Y."/>
            <person name="Li S."/>
        </authorList>
    </citation>
    <scope>NUCLEOTIDE SEQUENCE [LARGE SCALE GENOMIC DNA]</scope>
    <source>
        <strain evidence="2">cv. 9930</strain>
    </source>
</reference>
<keyword evidence="2" id="KW-1185">Reference proteome</keyword>
<proteinExistence type="predicted"/>
<gene>
    <name evidence="1" type="ORF">Csa_4G508535</name>
</gene>
<dbReference type="Gramene" id="KGN54826">
    <property type="protein sequence ID" value="KGN54826"/>
    <property type="gene ID" value="Csa_4G508535"/>
</dbReference>
<name>A0A0A0L3W7_CUCSA</name>